<dbReference type="OrthoDB" id="2428684at2759"/>
<dbReference type="EMBL" id="QKWP01000043">
    <property type="protein sequence ID" value="RIB29218.1"/>
    <property type="molecule type" value="Genomic_DNA"/>
</dbReference>
<dbReference type="PROSITE" id="PS51886">
    <property type="entry name" value="TLDC"/>
    <property type="match status" value="1"/>
</dbReference>
<proteinExistence type="predicted"/>
<reference evidence="2 3" key="1">
    <citation type="submission" date="2018-06" db="EMBL/GenBank/DDBJ databases">
        <title>Comparative genomics reveals the genomic features of Rhizophagus irregularis, R. cerebriforme, R. diaphanum and Gigaspora rosea, and their symbiotic lifestyle signature.</title>
        <authorList>
            <person name="Morin E."/>
            <person name="San Clemente H."/>
            <person name="Chen E.C.H."/>
            <person name="De La Providencia I."/>
            <person name="Hainaut M."/>
            <person name="Kuo A."/>
            <person name="Kohler A."/>
            <person name="Murat C."/>
            <person name="Tang N."/>
            <person name="Roy S."/>
            <person name="Loubradou J."/>
            <person name="Henrissat B."/>
            <person name="Grigoriev I.V."/>
            <person name="Corradi N."/>
            <person name="Roux C."/>
            <person name="Martin F.M."/>
        </authorList>
    </citation>
    <scope>NUCLEOTIDE SEQUENCE [LARGE SCALE GENOMIC DNA]</scope>
    <source>
        <strain evidence="2 3">DAOM 194757</strain>
    </source>
</reference>
<evidence type="ECO:0000313" key="2">
    <source>
        <dbReference type="EMBL" id="RIB29218.1"/>
    </source>
</evidence>
<dbReference type="AlphaFoldDB" id="A0A397W4Q1"/>
<sequence length="124" mass="14234">MKVKGTDEILGGYNPIGWDKSAVRCYRNCNDSFIFSLKNGTIQNSILSRVTKPVNAIYCHSGCGPIFGAGFDLAMYYWFNQDSKCWHTQKSYEKRIRNASTFENDGFSYFSVEEYEIFQISTKS</sequence>
<name>A0A397W4Q1_9GLOM</name>
<evidence type="ECO:0000259" key="1">
    <source>
        <dbReference type="PROSITE" id="PS51886"/>
    </source>
</evidence>
<comment type="caution">
    <text evidence="2">The sequence shown here is derived from an EMBL/GenBank/DDBJ whole genome shotgun (WGS) entry which is preliminary data.</text>
</comment>
<accession>A0A397W4Q1</accession>
<gene>
    <name evidence="2" type="ORF">C2G38_2155906</name>
</gene>
<dbReference type="Proteomes" id="UP000266673">
    <property type="component" value="Unassembled WGS sequence"/>
</dbReference>
<feature type="domain" description="TLDc" evidence="1">
    <location>
        <begin position="1"/>
        <end position="121"/>
    </location>
</feature>
<protein>
    <recommendedName>
        <fullName evidence="1">TLDc domain-containing protein</fullName>
    </recommendedName>
</protein>
<evidence type="ECO:0000313" key="3">
    <source>
        <dbReference type="Proteomes" id="UP000266673"/>
    </source>
</evidence>
<organism evidence="2 3">
    <name type="scientific">Gigaspora rosea</name>
    <dbReference type="NCBI Taxonomy" id="44941"/>
    <lineage>
        <taxon>Eukaryota</taxon>
        <taxon>Fungi</taxon>
        <taxon>Fungi incertae sedis</taxon>
        <taxon>Mucoromycota</taxon>
        <taxon>Glomeromycotina</taxon>
        <taxon>Glomeromycetes</taxon>
        <taxon>Diversisporales</taxon>
        <taxon>Gigasporaceae</taxon>
        <taxon>Gigaspora</taxon>
    </lineage>
</organism>
<keyword evidence="3" id="KW-1185">Reference proteome</keyword>
<dbReference type="InterPro" id="IPR006571">
    <property type="entry name" value="TLDc_dom"/>
</dbReference>